<feature type="chain" id="PRO_5026819600" evidence="1">
    <location>
        <begin position="24"/>
        <end position="117"/>
    </location>
</feature>
<evidence type="ECO:0000256" key="1">
    <source>
        <dbReference type="SAM" id="SignalP"/>
    </source>
</evidence>
<protein>
    <submittedName>
        <fullName evidence="2">Uncharacterized protein</fullName>
    </submittedName>
</protein>
<dbReference type="AlphaFoldDB" id="A0A6M0IRM4"/>
<organism evidence="2 3">
    <name type="scientific">Spirosoma agri</name>
    <dbReference type="NCBI Taxonomy" id="1987381"/>
    <lineage>
        <taxon>Bacteria</taxon>
        <taxon>Pseudomonadati</taxon>
        <taxon>Bacteroidota</taxon>
        <taxon>Cytophagia</taxon>
        <taxon>Cytophagales</taxon>
        <taxon>Cytophagaceae</taxon>
        <taxon>Spirosoma</taxon>
    </lineage>
</organism>
<feature type="signal peptide" evidence="1">
    <location>
        <begin position="1"/>
        <end position="23"/>
    </location>
</feature>
<dbReference type="RefSeq" id="WP_164044280.1">
    <property type="nucleotide sequence ID" value="NZ_JAAGNZ010000015.1"/>
</dbReference>
<gene>
    <name evidence="2" type="ORF">GK091_29190</name>
</gene>
<dbReference type="Proteomes" id="UP000477386">
    <property type="component" value="Unassembled WGS sequence"/>
</dbReference>
<accession>A0A6M0IRM4</accession>
<evidence type="ECO:0000313" key="2">
    <source>
        <dbReference type="EMBL" id="NEU70968.1"/>
    </source>
</evidence>
<proteinExistence type="predicted"/>
<reference evidence="2 3" key="1">
    <citation type="submission" date="2020-02" db="EMBL/GenBank/DDBJ databases">
        <title>Draft genome sequence of two Spirosoma agri KCTC 52727 and Spirosoma terrae KCTC 52035.</title>
        <authorList>
            <person name="Rojas J."/>
            <person name="Ambika Manirajan B."/>
            <person name="Ratering S."/>
            <person name="Suarez C."/>
            <person name="Schnell S."/>
        </authorList>
    </citation>
    <scope>NUCLEOTIDE SEQUENCE [LARGE SCALE GENOMIC DNA]</scope>
    <source>
        <strain evidence="2 3">KCTC 52727</strain>
    </source>
</reference>
<evidence type="ECO:0000313" key="3">
    <source>
        <dbReference type="Proteomes" id="UP000477386"/>
    </source>
</evidence>
<comment type="caution">
    <text evidence="2">The sequence shown here is derived from an EMBL/GenBank/DDBJ whole genome shotgun (WGS) entry which is preliminary data.</text>
</comment>
<keyword evidence="3" id="KW-1185">Reference proteome</keyword>
<sequence>MKNLLFTLIAGGLFTAGSSVAVAQVKASSQQIPVYETIKPIQLKIAPPRVFTNQTINLFDYPENSVLYVLNGKETVDKAEFMRRIKQAKSGIVANRVVVGPADSNQKRTIEIDYVVR</sequence>
<name>A0A6M0IRM4_9BACT</name>
<dbReference type="EMBL" id="JAAGNZ010000015">
    <property type="protein sequence ID" value="NEU70968.1"/>
    <property type="molecule type" value="Genomic_DNA"/>
</dbReference>
<keyword evidence="1" id="KW-0732">Signal</keyword>